<keyword evidence="3" id="KW-1185">Reference proteome</keyword>
<dbReference type="Gramene" id="KJB48112">
    <property type="protein sequence ID" value="KJB48112"/>
    <property type="gene ID" value="B456_008G057900"/>
</dbReference>
<evidence type="ECO:0008006" key="4">
    <source>
        <dbReference type="Google" id="ProtNLM"/>
    </source>
</evidence>
<organism evidence="2 3">
    <name type="scientific">Gossypium raimondii</name>
    <name type="common">Peruvian cotton</name>
    <name type="synonym">Gossypium klotzschianum subsp. raimondii</name>
    <dbReference type="NCBI Taxonomy" id="29730"/>
    <lineage>
        <taxon>Eukaryota</taxon>
        <taxon>Viridiplantae</taxon>
        <taxon>Streptophyta</taxon>
        <taxon>Embryophyta</taxon>
        <taxon>Tracheophyta</taxon>
        <taxon>Spermatophyta</taxon>
        <taxon>Magnoliopsida</taxon>
        <taxon>eudicotyledons</taxon>
        <taxon>Gunneridae</taxon>
        <taxon>Pentapetalae</taxon>
        <taxon>rosids</taxon>
        <taxon>malvids</taxon>
        <taxon>Malvales</taxon>
        <taxon>Malvaceae</taxon>
        <taxon>Malvoideae</taxon>
        <taxon>Gossypium</taxon>
    </lineage>
</organism>
<accession>A0A0D2PPA5</accession>
<evidence type="ECO:0000256" key="1">
    <source>
        <dbReference type="SAM" id="Phobius"/>
    </source>
</evidence>
<sequence>MMFNNKKIQLSRWKSPFFMHYPYNHFSVAFVCICFSRIVIFLAVDSYKVRISIKLIKSTSSELTKIDYDDI</sequence>
<proteinExistence type="predicted"/>
<dbReference type="Proteomes" id="UP000032304">
    <property type="component" value="Chromosome 8"/>
</dbReference>
<dbReference type="AlphaFoldDB" id="A0A0D2PPA5"/>
<dbReference type="OMA" id="ICFSRIV"/>
<evidence type="ECO:0000313" key="3">
    <source>
        <dbReference type="Proteomes" id="UP000032304"/>
    </source>
</evidence>
<evidence type="ECO:0000313" key="2">
    <source>
        <dbReference type="EMBL" id="KJB48112.1"/>
    </source>
</evidence>
<keyword evidence="1" id="KW-0472">Membrane</keyword>
<protein>
    <recommendedName>
        <fullName evidence="4">Transmembrane protein</fullName>
    </recommendedName>
</protein>
<name>A0A0D2PPA5_GOSRA</name>
<gene>
    <name evidence="2" type="ORF">B456_008G057900</name>
</gene>
<dbReference type="EMBL" id="CM001747">
    <property type="protein sequence ID" value="KJB48112.1"/>
    <property type="molecule type" value="Genomic_DNA"/>
</dbReference>
<keyword evidence="1" id="KW-1133">Transmembrane helix</keyword>
<feature type="transmembrane region" description="Helical" evidence="1">
    <location>
        <begin position="23"/>
        <end position="44"/>
    </location>
</feature>
<keyword evidence="1" id="KW-0812">Transmembrane</keyword>
<reference evidence="2 3" key="1">
    <citation type="journal article" date="2012" name="Nature">
        <title>Repeated polyploidization of Gossypium genomes and the evolution of spinnable cotton fibres.</title>
        <authorList>
            <person name="Paterson A.H."/>
            <person name="Wendel J.F."/>
            <person name="Gundlach H."/>
            <person name="Guo H."/>
            <person name="Jenkins J."/>
            <person name="Jin D."/>
            <person name="Llewellyn D."/>
            <person name="Showmaker K.C."/>
            <person name="Shu S."/>
            <person name="Udall J."/>
            <person name="Yoo M.J."/>
            <person name="Byers R."/>
            <person name="Chen W."/>
            <person name="Doron-Faigenboim A."/>
            <person name="Duke M.V."/>
            <person name="Gong L."/>
            <person name="Grimwood J."/>
            <person name="Grover C."/>
            <person name="Grupp K."/>
            <person name="Hu G."/>
            <person name="Lee T.H."/>
            <person name="Li J."/>
            <person name="Lin L."/>
            <person name="Liu T."/>
            <person name="Marler B.S."/>
            <person name="Page J.T."/>
            <person name="Roberts A.W."/>
            <person name="Romanel E."/>
            <person name="Sanders W.S."/>
            <person name="Szadkowski E."/>
            <person name="Tan X."/>
            <person name="Tang H."/>
            <person name="Xu C."/>
            <person name="Wang J."/>
            <person name="Wang Z."/>
            <person name="Zhang D."/>
            <person name="Zhang L."/>
            <person name="Ashrafi H."/>
            <person name="Bedon F."/>
            <person name="Bowers J.E."/>
            <person name="Brubaker C.L."/>
            <person name="Chee P.W."/>
            <person name="Das S."/>
            <person name="Gingle A.R."/>
            <person name="Haigler C.H."/>
            <person name="Harker D."/>
            <person name="Hoffmann L.V."/>
            <person name="Hovav R."/>
            <person name="Jones D.C."/>
            <person name="Lemke C."/>
            <person name="Mansoor S."/>
            <person name="ur Rahman M."/>
            <person name="Rainville L.N."/>
            <person name="Rambani A."/>
            <person name="Reddy U.K."/>
            <person name="Rong J.K."/>
            <person name="Saranga Y."/>
            <person name="Scheffler B.E."/>
            <person name="Scheffler J.A."/>
            <person name="Stelly D.M."/>
            <person name="Triplett B.A."/>
            <person name="Van Deynze A."/>
            <person name="Vaslin M.F."/>
            <person name="Waghmare V.N."/>
            <person name="Walford S.A."/>
            <person name="Wright R.J."/>
            <person name="Zaki E.A."/>
            <person name="Zhang T."/>
            <person name="Dennis E.S."/>
            <person name="Mayer K.F."/>
            <person name="Peterson D.G."/>
            <person name="Rokhsar D.S."/>
            <person name="Wang X."/>
            <person name="Schmutz J."/>
        </authorList>
    </citation>
    <scope>NUCLEOTIDE SEQUENCE [LARGE SCALE GENOMIC DNA]</scope>
</reference>